<accession>A0A8S4NSP3</accession>
<dbReference type="GO" id="GO:0045334">
    <property type="term" value="C:clathrin-coated endocytic vesicle"/>
    <property type="evidence" value="ECO:0007669"/>
    <property type="project" value="TreeGrafter"/>
</dbReference>
<dbReference type="AlphaFoldDB" id="A0A8S4NSP3"/>
<dbReference type="InterPro" id="IPR002013">
    <property type="entry name" value="SAC_dom"/>
</dbReference>
<protein>
    <recommendedName>
        <fullName evidence="1">SAC domain-containing protein</fullName>
    </recommendedName>
</protein>
<dbReference type="Proteomes" id="UP000749559">
    <property type="component" value="Unassembled WGS sequence"/>
</dbReference>
<gene>
    <name evidence="2" type="ORF">OFUS_LOCUS10882</name>
</gene>
<dbReference type="OrthoDB" id="6276067at2759"/>
<name>A0A8S4NSP3_OWEFU</name>
<dbReference type="PROSITE" id="PS50275">
    <property type="entry name" value="SAC"/>
    <property type="match status" value="1"/>
</dbReference>
<dbReference type="GO" id="GO:0046856">
    <property type="term" value="P:phosphatidylinositol dephosphorylation"/>
    <property type="evidence" value="ECO:0007669"/>
    <property type="project" value="TreeGrafter"/>
</dbReference>
<evidence type="ECO:0000259" key="1">
    <source>
        <dbReference type="PROSITE" id="PS50275"/>
    </source>
</evidence>
<keyword evidence="3" id="KW-1185">Reference proteome</keyword>
<dbReference type="Pfam" id="PF02383">
    <property type="entry name" value="Syja_N"/>
    <property type="match status" value="1"/>
</dbReference>
<dbReference type="GO" id="GO:2001135">
    <property type="term" value="P:regulation of endocytic recycling"/>
    <property type="evidence" value="ECO:0007669"/>
    <property type="project" value="TreeGrafter"/>
</dbReference>
<dbReference type="EMBL" id="CAIIXF020000005">
    <property type="protein sequence ID" value="CAH1784736.1"/>
    <property type="molecule type" value="Genomic_DNA"/>
</dbReference>
<reference evidence="2" key="1">
    <citation type="submission" date="2022-03" db="EMBL/GenBank/DDBJ databases">
        <authorList>
            <person name="Martin C."/>
        </authorList>
    </citation>
    <scope>NUCLEOTIDE SEQUENCE</scope>
</reference>
<evidence type="ECO:0000313" key="3">
    <source>
        <dbReference type="Proteomes" id="UP000749559"/>
    </source>
</evidence>
<dbReference type="GO" id="GO:0005769">
    <property type="term" value="C:early endosome"/>
    <property type="evidence" value="ECO:0007669"/>
    <property type="project" value="TreeGrafter"/>
</dbReference>
<feature type="domain" description="SAC" evidence="1">
    <location>
        <begin position="164"/>
        <end position="336"/>
    </location>
</feature>
<sequence length="346" mass="39823">MELFESEDHYILQDGDHALWCDRRSGLLDPKTGGDICSAWNPVCLGKVHGIIGKIQVQQENTKRLLLIRDQVEVGKVLDHMVYRITKIALLPLTTDPTPNLDLERCAKHHFGIKPTEKIVQKGQPMSVQKTWNQIKNVAENVKPKKKDSKDKDRLERKILEELEKMFADNNSFYYSPGGDLTNTVQRQHSDTYTQPTNIRDKFDTRFFWNFHMLQDLISSQSPLADRWIVPIIQGFVQVKACVLDFDENHGIHDQGKLDSLLDHYNICIVSRRSRYRAGTRYKRRGLDADGHCANYVETEQIVEFASHKVAFVQVRGSVPVYWSQTGSKYRPPPKIDKGKAHSLIL</sequence>
<comment type="caution">
    <text evidence="2">The sequence shown here is derived from an EMBL/GenBank/DDBJ whole genome shotgun (WGS) entry which is preliminary data.</text>
</comment>
<evidence type="ECO:0000313" key="2">
    <source>
        <dbReference type="EMBL" id="CAH1784736.1"/>
    </source>
</evidence>
<dbReference type="GO" id="GO:0043812">
    <property type="term" value="F:phosphatidylinositol-4-phosphate phosphatase activity"/>
    <property type="evidence" value="ECO:0007669"/>
    <property type="project" value="TreeGrafter"/>
</dbReference>
<proteinExistence type="predicted"/>
<organism evidence="2 3">
    <name type="scientific">Owenia fusiformis</name>
    <name type="common">Polychaete worm</name>
    <dbReference type="NCBI Taxonomy" id="6347"/>
    <lineage>
        <taxon>Eukaryota</taxon>
        <taxon>Metazoa</taxon>
        <taxon>Spiralia</taxon>
        <taxon>Lophotrochozoa</taxon>
        <taxon>Annelida</taxon>
        <taxon>Polychaeta</taxon>
        <taxon>Sedentaria</taxon>
        <taxon>Canalipalpata</taxon>
        <taxon>Sabellida</taxon>
        <taxon>Oweniida</taxon>
        <taxon>Oweniidae</taxon>
        <taxon>Owenia</taxon>
    </lineage>
</organism>
<dbReference type="PANTHER" id="PTHR45662">
    <property type="entry name" value="PHOSPHATIDYLINOSITIDE PHOSPHATASE SAC1"/>
    <property type="match status" value="1"/>
</dbReference>
<dbReference type="PANTHER" id="PTHR45662:SF8">
    <property type="entry name" value="PHOSPHATIDYLINOSITIDE PHOSPHATASE SAC2"/>
    <property type="match status" value="1"/>
</dbReference>